<reference evidence="2" key="1">
    <citation type="journal article" date="2022" name="Int. J. Mol. Sci.">
        <title>Draft Genome of Tanacetum Coccineum: Genomic Comparison of Closely Related Tanacetum-Family Plants.</title>
        <authorList>
            <person name="Yamashiro T."/>
            <person name="Shiraishi A."/>
            <person name="Nakayama K."/>
            <person name="Satake H."/>
        </authorList>
    </citation>
    <scope>NUCLEOTIDE SEQUENCE</scope>
</reference>
<dbReference type="EMBL" id="BQNB010013006">
    <property type="protein sequence ID" value="GJT10669.1"/>
    <property type="molecule type" value="Genomic_DNA"/>
</dbReference>
<proteinExistence type="predicted"/>
<name>A0ABQ5B8X3_9ASTR</name>
<organism evidence="2 3">
    <name type="scientific">Tanacetum coccineum</name>
    <dbReference type="NCBI Taxonomy" id="301880"/>
    <lineage>
        <taxon>Eukaryota</taxon>
        <taxon>Viridiplantae</taxon>
        <taxon>Streptophyta</taxon>
        <taxon>Embryophyta</taxon>
        <taxon>Tracheophyta</taxon>
        <taxon>Spermatophyta</taxon>
        <taxon>Magnoliopsida</taxon>
        <taxon>eudicotyledons</taxon>
        <taxon>Gunneridae</taxon>
        <taxon>Pentapetalae</taxon>
        <taxon>asterids</taxon>
        <taxon>campanulids</taxon>
        <taxon>Asterales</taxon>
        <taxon>Asteraceae</taxon>
        <taxon>Asteroideae</taxon>
        <taxon>Anthemideae</taxon>
        <taxon>Anthemidinae</taxon>
        <taxon>Tanacetum</taxon>
    </lineage>
</organism>
<feature type="region of interest" description="Disordered" evidence="1">
    <location>
        <begin position="111"/>
        <end position="149"/>
    </location>
</feature>
<reference evidence="2" key="2">
    <citation type="submission" date="2022-01" db="EMBL/GenBank/DDBJ databases">
        <authorList>
            <person name="Yamashiro T."/>
            <person name="Shiraishi A."/>
            <person name="Satake H."/>
            <person name="Nakayama K."/>
        </authorList>
    </citation>
    <scope>NUCLEOTIDE SEQUENCE</scope>
</reference>
<keyword evidence="3" id="KW-1185">Reference proteome</keyword>
<evidence type="ECO:0000313" key="3">
    <source>
        <dbReference type="Proteomes" id="UP001151760"/>
    </source>
</evidence>
<gene>
    <name evidence="2" type="ORF">Tco_0857711</name>
</gene>
<accession>A0ABQ5B8X3</accession>
<evidence type="ECO:0000256" key="1">
    <source>
        <dbReference type="SAM" id="MobiDB-lite"/>
    </source>
</evidence>
<feature type="region of interest" description="Disordered" evidence="1">
    <location>
        <begin position="24"/>
        <end position="48"/>
    </location>
</feature>
<dbReference type="Proteomes" id="UP001151760">
    <property type="component" value="Unassembled WGS sequence"/>
</dbReference>
<feature type="compositionally biased region" description="Basic and acidic residues" evidence="1">
    <location>
        <begin position="111"/>
        <end position="138"/>
    </location>
</feature>
<feature type="compositionally biased region" description="Polar residues" evidence="1">
    <location>
        <begin position="35"/>
        <end position="46"/>
    </location>
</feature>
<evidence type="ECO:0000313" key="2">
    <source>
        <dbReference type="EMBL" id="GJT10669.1"/>
    </source>
</evidence>
<protein>
    <submittedName>
        <fullName evidence="2">Uncharacterized protein</fullName>
    </submittedName>
</protein>
<sequence length="149" mass="16980">MEGEGMRVPEWMLTEEMKLTRHYQLTPSAHRPSNPVATQGESSTPRKPTVIRFHVINHPDPKTPILTAAEIDIDSLDEATRLSIAITRSPEDLEAQLNVEKVQEHLVDEEIEKINQEDPGTKLEPMSHQERPEEEKSVDVLIINDDEDK</sequence>
<comment type="caution">
    <text evidence="2">The sequence shown here is derived from an EMBL/GenBank/DDBJ whole genome shotgun (WGS) entry which is preliminary data.</text>
</comment>